<protein>
    <recommendedName>
        <fullName evidence="2">N-formylglutamate amidohydrolase</fullName>
    </recommendedName>
</protein>
<evidence type="ECO:0000313" key="1">
    <source>
        <dbReference type="EMBL" id="GAI90403.1"/>
    </source>
</evidence>
<name>X1SBP4_9ZZZZ</name>
<proteinExistence type="predicted"/>
<dbReference type="AlphaFoldDB" id="X1SBP4"/>
<dbReference type="InterPro" id="IPR007709">
    <property type="entry name" value="N-FG_amidohydro"/>
</dbReference>
<dbReference type="EMBL" id="BARW01020332">
    <property type="protein sequence ID" value="GAI90403.1"/>
    <property type="molecule type" value="Genomic_DNA"/>
</dbReference>
<reference evidence="1" key="1">
    <citation type="journal article" date="2014" name="Front. Microbiol.">
        <title>High frequency of phylogenetically diverse reductive dehalogenase-homologous genes in deep subseafloor sedimentary metagenomes.</title>
        <authorList>
            <person name="Kawai M."/>
            <person name="Futagami T."/>
            <person name="Toyoda A."/>
            <person name="Takaki Y."/>
            <person name="Nishi S."/>
            <person name="Hori S."/>
            <person name="Arai W."/>
            <person name="Tsubouchi T."/>
            <person name="Morono Y."/>
            <person name="Uchiyama I."/>
            <person name="Ito T."/>
            <person name="Fujiyama A."/>
            <person name="Inagaki F."/>
            <person name="Takami H."/>
        </authorList>
    </citation>
    <scope>NUCLEOTIDE SEQUENCE</scope>
    <source>
        <strain evidence="1">Expedition CK06-06</strain>
    </source>
</reference>
<dbReference type="SUPFAM" id="SSF53187">
    <property type="entry name" value="Zn-dependent exopeptidases"/>
    <property type="match status" value="1"/>
</dbReference>
<dbReference type="Pfam" id="PF05013">
    <property type="entry name" value="FGase"/>
    <property type="match status" value="1"/>
</dbReference>
<dbReference type="Gene3D" id="3.40.630.40">
    <property type="entry name" value="Zn-dependent exopeptidases"/>
    <property type="match status" value="1"/>
</dbReference>
<organism evidence="1">
    <name type="scientific">marine sediment metagenome</name>
    <dbReference type="NCBI Taxonomy" id="412755"/>
    <lineage>
        <taxon>unclassified sequences</taxon>
        <taxon>metagenomes</taxon>
        <taxon>ecological metagenomes</taxon>
    </lineage>
</organism>
<gene>
    <name evidence="1" type="ORF">S12H4_34371</name>
</gene>
<comment type="caution">
    <text evidence="1">The sequence shown here is derived from an EMBL/GenBank/DDBJ whole genome shotgun (WGS) entry which is preliminary data.</text>
</comment>
<evidence type="ECO:0008006" key="2">
    <source>
        <dbReference type="Google" id="ProtNLM"/>
    </source>
</evidence>
<feature type="non-terminal residue" evidence="1">
    <location>
        <position position="209"/>
    </location>
</feature>
<accession>X1SBP4</accession>
<sequence length="209" mass="24375">MKENSIILHIPHSSVSVPRDIRNTFRISNRELKEEIILLSDLYVDSLLANKIKHSISVVFPVSRIVVDPERFSDDEQEPMSRYGMGAVYTRTVNGNILRDNLTQKERNRLMKKYYFPHHDLLTSAVTRAIDNYGKCLIIDCHSFPSTPLRFEENKSLERPDICLGTDKYHTPEEIFDLFHKLFMEKGYSIEENHPFAGTIVPIKYYHSD</sequence>